<reference evidence="1 2" key="1">
    <citation type="submission" date="2020-10" db="EMBL/GenBank/DDBJ databases">
        <title>Complete genome sequence of Cupriavidus basilensis CCUG 49340T.</title>
        <authorList>
            <person name="Salva-Serra F."/>
            <person name="Donoso R.A."/>
            <person name="Cho K.H."/>
            <person name="Yoo J.A."/>
            <person name="Lee K."/>
            <person name="Yoon S.-H."/>
            <person name="Perez-Pantoja D."/>
            <person name="Moore E.R.B."/>
        </authorList>
    </citation>
    <scope>NUCLEOTIDE SEQUENCE [LARGE SCALE GENOMIC DNA]</scope>
    <source>
        <strain evidence="2">CCUG 49340</strain>
        <plasmid evidence="1 2">pRK1-1</plasmid>
    </source>
</reference>
<keyword evidence="1" id="KW-0614">Plasmid</keyword>
<dbReference type="Proteomes" id="UP000397656">
    <property type="component" value="Plasmid pRK1-1"/>
</dbReference>
<protein>
    <submittedName>
        <fullName evidence="1">TetR family transcriptional regulator</fullName>
    </submittedName>
</protein>
<geneLocation type="plasmid" evidence="1 2">
    <name>pRK1-1</name>
</geneLocation>
<accession>A0A643G0L9</accession>
<evidence type="ECO:0000313" key="2">
    <source>
        <dbReference type="Proteomes" id="UP000397656"/>
    </source>
</evidence>
<sequence length="137" mass="15572">MSKQRKPADQREKDLRLAMFRIQQGRARHTKAKKLTISAVAEEAGVTGPLIHNHYPKIAEAIRLAQGRDSRAQRNAKQLELKAARDKTRELRQEIANLRSDVSRLASINEVLLAENAMLRSRLGDSDVVPMVKRRQN</sequence>
<gene>
    <name evidence="1" type="ORF">F7R26_036965</name>
</gene>
<dbReference type="GeneID" id="98406566"/>
<dbReference type="Gene3D" id="1.10.357.10">
    <property type="entry name" value="Tetracycline Repressor, domain 2"/>
    <property type="match status" value="1"/>
</dbReference>
<organism evidence="1 2">
    <name type="scientific">Cupriavidus basilensis</name>
    <dbReference type="NCBI Taxonomy" id="68895"/>
    <lineage>
        <taxon>Bacteria</taxon>
        <taxon>Pseudomonadati</taxon>
        <taxon>Pseudomonadota</taxon>
        <taxon>Betaproteobacteria</taxon>
        <taxon>Burkholderiales</taxon>
        <taxon>Burkholderiaceae</taxon>
        <taxon>Cupriavidus</taxon>
    </lineage>
</organism>
<evidence type="ECO:0000313" key="1">
    <source>
        <dbReference type="EMBL" id="QOT81615.1"/>
    </source>
</evidence>
<name>A0A643G0L9_9BURK</name>
<dbReference type="RefSeq" id="WP_058697657.1">
    <property type="nucleotide sequence ID" value="NZ_CP062805.1"/>
</dbReference>
<proteinExistence type="predicted"/>
<dbReference type="EMBL" id="CP062805">
    <property type="protein sequence ID" value="QOT81615.1"/>
    <property type="molecule type" value="Genomic_DNA"/>
</dbReference>
<dbReference type="AlphaFoldDB" id="A0A643G0L9"/>